<gene>
    <name evidence="2" type="ORF">C8R41DRAFT_906066</name>
</gene>
<dbReference type="Proteomes" id="UP001150217">
    <property type="component" value="Unassembled WGS sequence"/>
</dbReference>
<dbReference type="EMBL" id="JANVFT010000104">
    <property type="protein sequence ID" value="KAJ4467830.1"/>
    <property type="molecule type" value="Genomic_DNA"/>
</dbReference>
<evidence type="ECO:0000313" key="2">
    <source>
        <dbReference type="EMBL" id="KAJ4467830.1"/>
    </source>
</evidence>
<keyword evidence="3" id="KW-1185">Reference proteome</keyword>
<comment type="caution">
    <text evidence="2">The sequence shown here is derived from an EMBL/GenBank/DDBJ whole genome shotgun (WGS) entry which is preliminary data.</text>
</comment>
<organism evidence="2 3">
    <name type="scientific">Lentinula lateritia</name>
    <dbReference type="NCBI Taxonomy" id="40482"/>
    <lineage>
        <taxon>Eukaryota</taxon>
        <taxon>Fungi</taxon>
        <taxon>Dikarya</taxon>
        <taxon>Basidiomycota</taxon>
        <taxon>Agaricomycotina</taxon>
        <taxon>Agaricomycetes</taxon>
        <taxon>Agaricomycetidae</taxon>
        <taxon>Agaricales</taxon>
        <taxon>Marasmiineae</taxon>
        <taxon>Omphalotaceae</taxon>
        <taxon>Lentinula</taxon>
    </lineage>
</organism>
<evidence type="ECO:0000313" key="3">
    <source>
        <dbReference type="Proteomes" id="UP001150217"/>
    </source>
</evidence>
<accession>A0ABQ8V6D9</accession>
<sequence>MSRATTFERSYKVPKFMSPSSKLIMNCDYMTPSHHTPSSAPTSADGRWYYLNDQFGYWPTSLFKAQTKAPWPAPRPVNPDALIQHSRVISGAVWPPSHHLSSLDLTPEPGLDHPPFATIDTNEVVSDNGSISNSADSPVSPISSTDSLDTAGNLEEGSETCPIHVDNSSGEDENFIKDEEPLEAGISSTATDDV</sequence>
<evidence type="ECO:0000256" key="1">
    <source>
        <dbReference type="SAM" id="MobiDB-lite"/>
    </source>
</evidence>
<feature type="compositionally biased region" description="Polar residues" evidence="1">
    <location>
        <begin position="127"/>
        <end position="150"/>
    </location>
</feature>
<protein>
    <submittedName>
        <fullName evidence="2">Uncharacterized protein</fullName>
    </submittedName>
</protein>
<name>A0ABQ8V6D9_9AGAR</name>
<feature type="region of interest" description="Disordered" evidence="1">
    <location>
        <begin position="127"/>
        <end position="194"/>
    </location>
</feature>
<proteinExistence type="predicted"/>
<reference evidence="2" key="1">
    <citation type="submission" date="2022-08" db="EMBL/GenBank/DDBJ databases">
        <title>A Global Phylogenomic Analysis of the Shiitake Genus Lentinula.</title>
        <authorList>
            <consortium name="DOE Joint Genome Institute"/>
            <person name="Sierra-Patev S."/>
            <person name="Min B."/>
            <person name="Naranjo-Ortiz M."/>
            <person name="Looney B."/>
            <person name="Konkel Z."/>
            <person name="Slot J.C."/>
            <person name="Sakamoto Y."/>
            <person name="Steenwyk J.L."/>
            <person name="Rokas A."/>
            <person name="Carro J."/>
            <person name="Camarero S."/>
            <person name="Ferreira P."/>
            <person name="Molpeceres G."/>
            <person name="Ruiz-Duenas F.J."/>
            <person name="Serrano A."/>
            <person name="Henrissat B."/>
            <person name="Drula E."/>
            <person name="Hughes K.W."/>
            <person name="Mata J.L."/>
            <person name="Ishikawa N.K."/>
            <person name="Vargas-Isla R."/>
            <person name="Ushijima S."/>
            <person name="Smith C.A."/>
            <person name="Ahrendt S."/>
            <person name="Andreopoulos W."/>
            <person name="He G."/>
            <person name="Labutti K."/>
            <person name="Lipzen A."/>
            <person name="Ng V."/>
            <person name="Riley R."/>
            <person name="Sandor L."/>
            <person name="Barry K."/>
            <person name="Martinez A.T."/>
            <person name="Xiao Y."/>
            <person name="Gibbons J.G."/>
            <person name="Terashima K."/>
            <person name="Grigoriev I.V."/>
            <person name="Hibbett D.S."/>
        </authorList>
    </citation>
    <scope>NUCLEOTIDE SEQUENCE</scope>
    <source>
        <strain evidence="2">RHP3577 ss4</strain>
    </source>
</reference>